<evidence type="ECO:0008006" key="3">
    <source>
        <dbReference type="Google" id="ProtNLM"/>
    </source>
</evidence>
<evidence type="ECO:0000313" key="1">
    <source>
        <dbReference type="EMBL" id="RYR03354.1"/>
    </source>
</evidence>
<protein>
    <recommendedName>
        <fullName evidence="3">Protein FAR1-RELATED SEQUENCE</fullName>
    </recommendedName>
</protein>
<reference evidence="1 2" key="1">
    <citation type="submission" date="2019-01" db="EMBL/GenBank/DDBJ databases">
        <title>Sequencing of cultivated peanut Arachis hypogaea provides insights into genome evolution and oil improvement.</title>
        <authorList>
            <person name="Chen X."/>
        </authorList>
    </citation>
    <scope>NUCLEOTIDE SEQUENCE [LARGE SCALE GENOMIC DNA]</scope>
    <source>
        <strain evidence="2">cv. Fuhuasheng</strain>
        <tissue evidence="1">Leaves</tissue>
    </source>
</reference>
<dbReference type="EMBL" id="SDMP01000016">
    <property type="protein sequence ID" value="RYR03354.1"/>
    <property type="molecule type" value="Genomic_DNA"/>
</dbReference>
<dbReference type="Proteomes" id="UP000289738">
    <property type="component" value="Chromosome B06"/>
</dbReference>
<comment type="caution">
    <text evidence="1">The sequence shown here is derived from an EMBL/GenBank/DDBJ whole genome shotgun (WGS) entry which is preliminary data.</text>
</comment>
<evidence type="ECO:0000313" key="2">
    <source>
        <dbReference type="Proteomes" id="UP000289738"/>
    </source>
</evidence>
<organism evidence="1 2">
    <name type="scientific">Arachis hypogaea</name>
    <name type="common">Peanut</name>
    <dbReference type="NCBI Taxonomy" id="3818"/>
    <lineage>
        <taxon>Eukaryota</taxon>
        <taxon>Viridiplantae</taxon>
        <taxon>Streptophyta</taxon>
        <taxon>Embryophyta</taxon>
        <taxon>Tracheophyta</taxon>
        <taxon>Spermatophyta</taxon>
        <taxon>Magnoliopsida</taxon>
        <taxon>eudicotyledons</taxon>
        <taxon>Gunneridae</taxon>
        <taxon>Pentapetalae</taxon>
        <taxon>rosids</taxon>
        <taxon>fabids</taxon>
        <taxon>Fabales</taxon>
        <taxon>Fabaceae</taxon>
        <taxon>Papilionoideae</taxon>
        <taxon>50 kb inversion clade</taxon>
        <taxon>dalbergioids sensu lato</taxon>
        <taxon>Dalbergieae</taxon>
        <taxon>Pterocarpus clade</taxon>
        <taxon>Arachis</taxon>
    </lineage>
</organism>
<proteinExistence type="predicted"/>
<keyword evidence="2" id="KW-1185">Reference proteome</keyword>
<dbReference type="PANTHER" id="PTHR47718">
    <property type="entry name" value="OS01G0519700 PROTEIN"/>
    <property type="match status" value="1"/>
</dbReference>
<accession>A0A444YN33</accession>
<sequence length="51" mass="6129">MKEKNKNFFFELELEVDHSIKIAFWADARSRTTCEYFGDVISFDTTYNTIR</sequence>
<dbReference type="AlphaFoldDB" id="A0A444YN33"/>
<name>A0A444YN33_ARAHY</name>
<gene>
    <name evidence="1" type="ORF">Ahy_B06g082245</name>
</gene>